<gene>
    <name evidence="2" type="ORF">HICCMSTLAB_LOCUS5419</name>
</gene>
<sequence length="52" mass="6471">MQRILLLLSLMSMTRSKKIMGIILMIQCLRRLTPRKRSKRLRRKKKEKLRYR</sequence>
<accession>A0A8J2HD94</accession>
<dbReference type="AlphaFoldDB" id="A0A8J2HD94"/>
<feature type="signal peptide" evidence="1">
    <location>
        <begin position="1"/>
        <end position="16"/>
    </location>
</feature>
<evidence type="ECO:0000256" key="1">
    <source>
        <dbReference type="SAM" id="SignalP"/>
    </source>
</evidence>
<organism evidence="2 3">
    <name type="scientific">Cotesia congregata</name>
    <name type="common">Parasitoid wasp</name>
    <name type="synonym">Apanteles congregatus</name>
    <dbReference type="NCBI Taxonomy" id="51543"/>
    <lineage>
        <taxon>Eukaryota</taxon>
        <taxon>Metazoa</taxon>
        <taxon>Ecdysozoa</taxon>
        <taxon>Arthropoda</taxon>
        <taxon>Hexapoda</taxon>
        <taxon>Insecta</taxon>
        <taxon>Pterygota</taxon>
        <taxon>Neoptera</taxon>
        <taxon>Endopterygota</taxon>
        <taxon>Hymenoptera</taxon>
        <taxon>Apocrita</taxon>
        <taxon>Ichneumonoidea</taxon>
        <taxon>Braconidae</taxon>
        <taxon>Microgastrinae</taxon>
        <taxon>Cotesia</taxon>
    </lineage>
</organism>
<name>A0A8J2HD94_COTCN</name>
<proteinExistence type="predicted"/>
<feature type="chain" id="PRO_5035300030" evidence="1">
    <location>
        <begin position="17"/>
        <end position="52"/>
    </location>
</feature>
<dbReference type="Proteomes" id="UP000786811">
    <property type="component" value="Unassembled WGS sequence"/>
</dbReference>
<evidence type="ECO:0000313" key="3">
    <source>
        <dbReference type="Proteomes" id="UP000786811"/>
    </source>
</evidence>
<evidence type="ECO:0000313" key="2">
    <source>
        <dbReference type="EMBL" id="CAG5089893.1"/>
    </source>
</evidence>
<protein>
    <submittedName>
        <fullName evidence="2">Uncharacterized protein</fullName>
    </submittedName>
</protein>
<keyword evidence="1" id="KW-0732">Signal</keyword>
<keyword evidence="3" id="KW-1185">Reference proteome</keyword>
<dbReference type="EMBL" id="CAJNRD030001119">
    <property type="protein sequence ID" value="CAG5089893.1"/>
    <property type="molecule type" value="Genomic_DNA"/>
</dbReference>
<comment type="caution">
    <text evidence="2">The sequence shown here is derived from an EMBL/GenBank/DDBJ whole genome shotgun (WGS) entry which is preliminary data.</text>
</comment>
<reference evidence="2" key="1">
    <citation type="submission" date="2021-04" db="EMBL/GenBank/DDBJ databases">
        <authorList>
            <person name="Chebbi M.A.C M."/>
        </authorList>
    </citation>
    <scope>NUCLEOTIDE SEQUENCE</scope>
</reference>